<dbReference type="AlphaFoldDB" id="A0A7E5WIW7"/>
<dbReference type="Proteomes" id="UP000322000">
    <property type="component" value="Chromosome 17"/>
</dbReference>
<name>A0A7E5WIW7_TRINI</name>
<dbReference type="FunCoup" id="A0A7E5WIW7">
    <property type="interactions" value="10"/>
</dbReference>
<dbReference type="KEGG" id="tnl:113502627"/>
<dbReference type="OrthoDB" id="8021718at2759"/>
<evidence type="ECO:0000256" key="1">
    <source>
        <dbReference type="ARBA" id="ARBA00022460"/>
    </source>
</evidence>
<dbReference type="InterPro" id="IPR050468">
    <property type="entry name" value="Cuticle_Struct_Prot"/>
</dbReference>
<evidence type="ECO:0000313" key="4">
    <source>
        <dbReference type="Proteomes" id="UP000322000"/>
    </source>
</evidence>
<proteinExistence type="predicted"/>
<keyword evidence="1 3" id="KW-0193">Cuticle</keyword>
<organism evidence="4 5">
    <name type="scientific">Trichoplusia ni</name>
    <name type="common">Cabbage looper</name>
    <dbReference type="NCBI Taxonomy" id="7111"/>
    <lineage>
        <taxon>Eukaryota</taxon>
        <taxon>Metazoa</taxon>
        <taxon>Ecdysozoa</taxon>
        <taxon>Arthropoda</taxon>
        <taxon>Hexapoda</taxon>
        <taxon>Insecta</taxon>
        <taxon>Pterygota</taxon>
        <taxon>Neoptera</taxon>
        <taxon>Endopterygota</taxon>
        <taxon>Lepidoptera</taxon>
        <taxon>Glossata</taxon>
        <taxon>Ditrysia</taxon>
        <taxon>Noctuoidea</taxon>
        <taxon>Noctuidae</taxon>
        <taxon>Plusiinae</taxon>
        <taxon>Trichoplusia</taxon>
    </lineage>
</organism>
<dbReference type="PROSITE" id="PS51155">
    <property type="entry name" value="CHIT_BIND_RR_2"/>
    <property type="match status" value="1"/>
</dbReference>
<dbReference type="InterPro" id="IPR000618">
    <property type="entry name" value="Insect_cuticle"/>
</dbReference>
<evidence type="ECO:0000256" key="2">
    <source>
        <dbReference type="ARBA" id="ARBA00022729"/>
    </source>
</evidence>
<dbReference type="PANTHER" id="PTHR10380">
    <property type="entry name" value="CUTICLE PROTEIN"/>
    <property type="match status" value="1"/>
</dbReference>
<dbReference type="GO" id="GO:0062129">
    <property type="term" value="C:chitin-based extracellular matrix"/>
    <property type="evidence" value="ECO:0007669"/>
    <property type="project" value="TreeGrafter"/>
</dbReference>
<dbReference type="Pfam" id="PF00379">
    <property type="entry name" value="Chitin_bind_4"/>
    <property type="match status" value="1"/>
</dbReference>
<dbReference type="GeneID" id="113502627"/>
<keyword evidence="2" id="KW-0732">Signal</keyword>
<dbReference type="GO" id="GO:0008010">
    <property type="term" value="F:structural constituent of chitin-based larval cuticle"/>
    <property type="evidence" value="ECO:0007669"/>
    <property type="project" value="TreeGrafter"/>
</dbReference>
<dbReference type="PROSITE" id="PS00233">
    <property type="entry name" value="CHIT_BIND_RR_1"/>
    <property type="match status" value="1"/>
</dbReference>
<dbReference type="InParanoid" id="A0A7E5WIW7"/>
<evidence type="ECO:0000256" key="3">
    <source>
        <dbReference type="PROSITE-ProRule" id="PRU00497"/>
    </source>
</evidence>
<gene>
    <name evidence="5" type="primary">LOC113502627</name>
</gene>
<dbReference type="RefSeq" id="XP_026740081.1">
    <property type="nucleotide sequence ID" value="XM_026884280.1"/>
</dbReference>
<dbReference type="InterPro" id="IPR031311">
    <property type="entry name" value="CHIT_BIND_RR_consensus"/>
</dbReference>
<sequence>MQDQSTACIAPSSFHNQIFLVVSCLAAVQSAPKQKRLTVAENEPNHYYNNNDGHGIYSFGYDVSDVATGNTQYRSEQRYSNGTVTGGYGYVDPNGVPRRFRYIADKLGYRVFPDLQRNQPYVLPHSGTEATESSITWTRPPKPYKNKVINNFVAQLGTIFAKNSLI</sequence>
<keyword evidence="4" id="KW-1185">Reference proteome</keyword>
<reference evidence="5" key="1">
    <citation type="submission" date="2025-08" db="UniProtKB">
        <authorList>
            <consortium name="RefSeq"/>
        </authorList>
    </citation>
    <scope>IDENTIFICATION</scope>
</reference>
<protein>
    <submittedName>
        <fullName evidence="5">Uncharacterized protein LOC113502627</fullName>
    </submittedName>
</protein>
<accession>A0A7E5WIW7</accession>
<evidence type="ECO:0000313" key="5">
    <source>
        <dbReference type="RefSeq" id="XP_026740081.1"/>
    </source>
</evidence>
<dbReference type="PANTHER" id="PTHR10380:SF224">
    <property type="entry name" value="CUTICULAR PROTEIN 12A"/>
    <property type="match status" value="1"/>
</dbReference>